<feature type="compositionally biased region" description="Basic and acidic residues" evidence="1">
    <location>
        <begin position="315"/>
        <end position="327"/>
    </location>
</feature>
<dbReference type="EMBL" id="PYFQ01000020">
    <property type="protein sequence ID" value="PSK34631.1"/>
    <property type="molecule type" value="Genomic_DNA"/>
</dbReference>
<dbReference type="Proteomes" id="UP000241107">
    <property type="component" value="Unassembled WGS sequence"/>
</dbReference>
<protein>
    <recommendedName>
        <fullName evidence="4">DNA endonuclease activator Ctp1 C-terminal domain-containing protein</fullName>
    </recommendedName>
</protein>
<gene>
    <name evidence="2" type="ORF">C7M61_004991</name>
</gene>
<organism evidence="2 3">
    <name type="scientific">Candidozyma pseudohaemuli</name>
    <dbReference type="NCBI Taxonomy" id="418784"/>
    <lineage>
        <taxon>Eukaryota</taxon>
        <taxon>Fungi</taxon>
        <taxon>Dikarya</taxon>
        <taxon>Ascomycota</taxon>
        <taxon>Saccharomycotina</taxon>
        <taxon>Pichiomycetes</taxon>
        <taxon>Metschnikowiaceae</taxon>
        <taxon>Candidozyma</taxon>
    </lineage>
</organism>
<evidence type="ECO:0000313" key="2">
    <source>
        <dbReference type="EMBL" id="PSK34631.1"/>
    </source>
</evidence>
<evidence type="ECO:0008006" key="4">
    <source>
        <dbReference type="Google" id="ProtNLM"/>
    </source>
</evidence>
<dbReference type="VEuPathDB" id="FungiDB:C7M61_004991"/>
<feature type="region of interest" description="Disordered" evidence="1">
    <location>
        <begin position="73"/>
        <end position="162"/>
    </location>
</feature>
<evidence type="ECO:0000256" key="1">
    <source>
        <dbReference type="SAM" id="MobiDB-lite"/>
    </source>
</evidence>
<sequence>MDADQQIRSAVANINDELHRILALTDVRNLDSNNEQFRSLLIKEFNKKLRELKDKVRDLTAENKQLKKKIAVYEQNSPTKARPTKSEGAIPNLQYVSPKRKKQKTGQDDEQVLILSSPVKGPSQNSGNDITSSQFNRLPTQYSDSELPNKNSSPTKKVTKEPPKVLFAEENDRVVADSEDEFETLDEKVGVPLHYTSLQRVGFLRKYYRMRLDDRKFNVELSKNPITEKPWAQDDFRPNGQWQRPKTGEPRVMTKAQEQNLQSFFIQAGSGAKSNGPVWDLDAKSQEELSRSQIMDKYLSPPGFMVGSFPTTQEQEERKAEVKRKEEERIRRRLASALARPPGEFLFYEDVLNQYVARGQYTTKKG</sequence>
<reference evidence="2 3" key="1">
    <citation type="submission" date="2018-03" db="EMBL/GenBank/DDBJ databases">
        <title>Candida pseudohaemulonii genome assembly and annotation.</title>
        <authorList>
            <person name="Munoz J.F."/>
            <person name="Gade L.G."/>
            <person name="Chow N.A."/>
            <person name="Litvintseva A.P."/>
            <person name="Loparev V.N."/>
            <person name="Cuomo C.A."/>
        </authorList>
    </citation>
    <scope>NUCLEOTIDE SEQUENCE [LARGE SCALE GENOMIC DNA]</scope>
    <source>
        <strain evidence="2 3">B12108</strain>
    </source>
</reference>
<dbReference type="OrthoDB" id="4083304at2759"/>
<accession>A0A2P7YF90</accession>
<comment type="caution">
    <text evidence="2">The sequence shown here is derived from an EMBL/GenBank/DDBJ whole genome shotgun (WGS) entry which is preliminary data.</text>
</comment>
<dbReference type="STRING" id="418784.A0A2P7YF90"/>
<dbReference type="GeneID" id="36568378"/>
<evidence type="ECO:0000313" key="3">
    <source>
        <dbReference type="Proteomes" id="UP000241107"/>
    </source>
</evidence>
<feature type="region of interest" description="Disordered" evidence="1">
    <location>
        <begin position="306"/>
        <end position="327"/>
    </location>
</feature>
<proteinExistence type="predicted"/>
<name>A0A2P7YF90_9ASCO</name>
<dbReference type="RefSeq" id="XP_024711521.1">
    <property type="nucleotide sequence ID" value="XM_024860303.1"/>
</dbReference>
<keyword evidence="3" id="KW-1185">Reference proteome</keyword>
<feature type="compositionally biased region" description="Polar residues" evidence="1">
    <location>
        <begin position="122"/>
        <end position="153"/>
    </location>
</feature>
<dbReference type="AlphaFoldDB" id="A0A2P7YF90"/>